<comment type="subcellular location">
    <subcellularLocation>
        <location evidence="1">Cytoplasm</location>
    </subcellularLocation>
</comment>
<accession>A0A8K0HVV9</accession>
<keyword evidence="5" id="KW-0539">Nucleus</keyword>
<keyword evidence="9" id="KW-1185">Reference proteome</keyword>
<dbReference type="AlphaFoldDB" id="A0A8K0HVV9"/>
<evidence type="ECO:0000313" key="9">
    <source>
        <dbReference type="Proteomes" id="UP000797356"/>
    </source>
</evidence>
<evidence type="ECO:0000256" key="5">
    <source>
        <dbReference type="ARBA" id="ARBA00023242"/>
    </source>
</evidence>
<evidence type="ECO:0000256" key="4">
    <source>
        <dbReference type="ARBA" id="ARBA00022864"/>
    </source>
</evidence>
<dbReference type="EMBL" id="CM017872">
    <property type="protein sequence ID" value="KAG1327495.1"/>
    <property type="molecule type" value="Genomic_DNA"/>
</dbReference>
<name>A0A8K0HVV9_COCNU</name>
<dbReference type="Proteomes" id="UP000797356">
    <property type="component" value="Chromosome 1"/>
</dbReference>
<reference evidence="8" key="2">
    <citation type="submission" date="2019-07" db="EMBL/GenBank/DDBJ databases">
        <authorList>
            <person name="Yang Y."/>
            <person name="Bocs S."/>
            <person name="Baudouin L."/>
        </authorList>
    </citation>
    <scope>NUCLEOTIDE SEQUENCE</scope>
    <source>
        <tissue evidence="8">Spear leaf of Hainan Tall coconut</tissue>
    </source>
</reference>
<dbReference type="PANTHER" id="PTHR33347:SF31">
    <property type="entry name" value="PROTEIN SOB FIVE-LIKE 1"/>
    <property type="match status" value="1"/>
</dbReference>
<proteinExistence type="inferred from homology"/>
<feature type="compositionally biased region" description="Polar residues" evidence="7">
    <location>
        <begin position="145"/>
        <end position="155"/>
    </location>
</feature>
<protein>
    <submittedName>
        <fullName evidence="8">Prostatic spermine-binding protein</fullName>
    </submittedName>
</protein>
<keyword evidence="2" id="KW-0963">Cytoplasm</keyword>
<dbReference type="GO" id="GO:0009736">
    <property type="term" value="P:cytokinin-activated signaling pathway"/>
    <property type="evidence" value="ECO:0007669"/>
    <property type="project" value="UniProtKB-KW"/>
</dbReference>
<keyword evidence="4" id="KW-0932">Cytokinin signaling pathway</keyword>
<feature type="region of interest" description="Disordered" evidence="7">
    <location>
        <begin position="1"/>
        <end position="164"/>
    </location>
</feature>
<organism evidence="8 9">
    <name type="scientific">Cocos nucifera</name>
    <name type="common">Coconut palm</name>
    <dbReference type="NCBI Taxonomy" id="13894"/>
    <lineage>
        <taxon>Eukaryota</taxon>
        <taxon>Viridiplantae</taxon>
        <taxon>Streptophyta</taxon>
        <taxon>Embryophyta</taxon>
        <taxon>Tracheophyta</taxon>
        <taxon>Spermatophyta</taxon>
        <taxon>Magnoliopsida</taxon>
        <taxon>Liliopsida</taxon>
        <taxon>Arecaceae</taxon>
        <taxon>Arecoideae</taxon>
        <taxon>Cocoseae</taxon>
        <taxon>Attaleinae</taxon>
        <taxon>Cocos</taxon>
    </lineage>
</organism>
<sequence>MEASQPSGDAEECSSSESGWTMYLASPMHDNGDSDGHDDVEEDDARGEDDDDDDGDDGSSNDNSSVGKDEGDEDDDSMASDASTGRAHHKYSYRKDDGIKALEHPKPDEESDGNYSQPSSHLCRIFPKLKKNRDGKTRNPFQREAGSTCSQSNPKGSKPNLSHK</sequence>
<comment type="similarity">
    <text evidence="6">Belongs to the SOFL plant protein family.</text>
</comment>
<comment type="caution">
    <text evidence="8">The sequence shown here is derived from an EMBL/GenBank/DDBJ whole genome shotgun (WGS) entry which is preliminary data.</text>
</comment>
<gene>
    <name evidence="8" type="ORF">COCNU_01G014290</name>
</gene>
<feature type="compositionally biased region" description="Acidic residues" evidence="7">
    <location>
        <begin position="38"/>
        <end position="59"/>
    </location>
</feature>
<evidence type="ECO:0000313" key="8">
    <source>
        <dbReference type="EMBL" id="KAG1327495.1"/>
    </source>
</evidence>
<evidence type="ECO:0000256" key="6">
    <source>
        <dbReference type="ARBA" id="ARBA00024199"/>
    </source>
</evidence>
<evidence type="ECO:0000256" key="7">
    <source>
        <dbReference type="SAM" id="MobiDB-lite"/>
    </source>
</evidence>
<dbReference type="InterPro" id="IPR044670">
    <property type="entry name" value="SOFL"/>
</dbReference>
<evidence type="ECO:0000256" key="3">
    <source>
        <dbReference type="ARBA" id="ARBA00022712"/>
    </source>
</evidence>
<dbReference type="OrthoDB" id="787033at2759"/>
<dbReference type="PANTHER" id="PTHR33347">
    <property type="entry name" value="OSJNBA0091C07.3 PROTEIN"/>
    <property type="match status" value="1"/>
</dbReference>
<reference evidence="8" key="1">
    <citation type="journal article" date="2017" name="Gigascience">
        <title>The genome draft of coconut (Cocos nucifera).</title>
        <authorList>
            <person name="Xiao Y."/>
            <person name="Xu P."/>
            <person name="Fan H."/>
            <person name="Baudouin L."/>
            <person name="Xia W."/>
            <person name="Bocs S."/>
            <person name="Xu J."/>
            <person name="Li Q."/>
            <person name="Guo A."/>
            <person name="Zhou L."/>
            <person name="Li J."/>
            <person name="Wu Y."/>
            <person name="Ma Z."/>
            <person name="Armero A."/>
            <person name="Issali A.E."/>
            <person name="Liu N."/>
            <person name="Peng M."/>
            <person name="Yang Y."/>
        </authorList>
    </citation>
    <scope>NUCLEOTIDE SEQUENCE</scope>
    <source>
        <tissue evidence="8">Spear leaf of Hainan Tall coconut</tissue>
    </source>
</reference>
<keyword evidence="3" id="KW-0203">Cytokinin biosynthesis</keyword>
<dbReference type="GO" id="GO:0009691">
    <property type="term" value="P:cytokinin biosynthetic process"/>
    <property type="evidence" value="ECO:0007669"/>
    <property type="project" value="UniProtKB-KW"/>
</dbReference>
<evidence type="ECO:0000256" key="2">
    <source>
        <dbReference type="ARBA" id="ARBA00022490"/>
    </source>
</evidence>
<evidence type="ECO:0000256" key="1">
    <source>
        <dbReference type="ARBA" id="ARBA00004496"/>
    </source>
</evidence>
<feature type="compositionally biased region" description="Basic and acidic residues" evidence="7">
    <location>
        <begin position="93"/>
        <end position="108"/>
    </location>
</feature>
<dbReference type="GO" id="GO:0005737">
    <property type="term" value="C:cytoplasm"/>
    <property type="evidence" value="ECO:0007669"/>
    <property type="project" value="UniProtKB-SubCell"/>
</dbReference>